<evidence type="ECO:0000313" key="2">
    <source>
        <dbReference type="Proteomes" id="UP001163321"/>
    </source>
</evidence>
<keyword evidence="2" id="KW-1185">Reference proteome</keyword>
<proteinExistence type="predicted"/>
<organism evidence="1 2">
    <name type="scientific">Peronosclerospora sorghi</name>
    <dbReference type="NCBI Taxonomy" id="230839"/>
    <lineage>
        <taxon>Eukaryota</taxon>
        <taxon>Sar</taxon>
        <taxon>Stramenopiles</taxon>
        <taxon>Oomycota</taxon>
        <taxon>Peronosporomycetes</taxon>
        <taxon>Peronosporales</taxon>
        <taxon>Peronosporaceae</taxon>
        <taxon>Peronosclerospora</taxon>
    </lineage>
</organism>
<evidence type="ECO:0000313" key="1">
    <source>
        <dbReference type="EMBL" id="KAI9905536.1"/>
    </source>
</evidence>
<sequence>MIMYHSVPNVDHLVAAFIKMDLREQYIEARVLKYFIDFDNIVEDHGLSSVVGACTVYDKDGRQRMKARCQLLLSHVQTEV</sequence>
<name>A0ACC0VI99_9STRA</name>
<gene>
    <name evidence="1" type="ORF">PsorP6_013463</name>
</gene>
<accession>A0ACC0VI99</accession>
<comment type="caution">
    <text evidence="1">The sequence shown here is derived from an EMBL/GenBank/DDBJ whole genome shotgun (WGS) entry which is preliminary data.</text>
</comment>
<dbReference type="EMBL" id="CM047588">
    <property type="protein sequence ID" value="KAI9905536.1"/>
    <property type="molecule type" value="Genomic_DNA"/>
</dbReference>
<reference evidence="1 2" key="1">
    <citation type="journal article" date="2022" name="bioRxiv">
        <title>The genome of the oomycete Peronosclerospora sorghi, a cosmopolitan pathogen of maize and sorghum, is inflated with dispersed pseudogenes.</title>
        <authorList>
            <person name="Fletcher K."/>
            <person name="Martin F."/>
            <person name="Isakeit T."/>
            <person name="Cavanaugh K."/>
            <person name="Magill C."/>
            <person name="Michelmore R."/>
        </authorList>
    </citation>
    <scope>NUCLEOTIDE SEQUENCE [LARGE SCALE GENOMIC DNA]</scope>
    <source>
        <strain evidence="1">P6</strain>
    </source>
</reference>
<protein>
    <submittedName>
        <fullName evidence="1">Uncharacterized protein</fullName>
    </submittedName>
</protein>
<dbReference type="Proteomes" id="UP001163321">
    <property type="component" value="Chromosome 9"/>
</dbReference>